<name>A0A382XT17_9ZZZZ</name>
<dbReference type="InterPro" id="IPR036197">
    <property type="entry name" value="NarG-like_sf"/>
</dbReference>
<dbReference type="AlphaFoldDB" id="A0A382XT17"/>
<feature type="domain" description="4Fe-4S ferredoxin-type" evidence="2">
    <location>
        <begin position="247"/>
        <end position="268"/>
    </location>
</feature>
<reference evidence="3" key="1">
    <citation type="submission" date="2018-05" db="EMBL/GenBank/DDBJ databases">
        <authorList>
            <person name="Lanie J.A."/>
            <person name="Ng W.-L."/>
            <person name="Kazmierczak K.M."/>
            <person name="Andrzejewski T.M."/>
            <person name="Davidsen T.M."/>
            <person name="Wayne K.J."/>
            <person name="Tettelin H."/>
            <person name="Glass J.I."/>
            <person name="Rusch D."/>
            <person name="Podicherti R."/>
            <person name="Tsui H.-C.T."/>
            <person name="Winkler M.E."/>
        </authorList>
    </citation>
    <scope>NUCLEOTIDE SEQUENCE</scope>
</reference>
<evidence type="ECO:0000259" key="2">
    <source>
        <dbReference type="PROSITE" id="PS51379"/>
    </source>
</evidence>
<feature type="transmembrane region" description="Helical" evidence="1">
    <location>
        <begin position="49"/>
        <end position="74"/>
    </location>
</feature>
<feature type="non-terminal residue" evidence="3">
    <location>
        <position position="268"/>
    </location>
</feature>
<dbReference type="GO" id="GO:0051536">
    <property type="term" value="F:iron-sulfur cluster binding"/>
    <property type="evidence" value="ECO:0007669"/>
    <property type="project" value="InterPro"/>
</dbReference>
<dbReference type="Gene3D" id="1.10.1060.10">
    <property type="entry name" value="Alpha-helical ferredoxin"/>
    <property type="match status" value="1"/>
</dbReference>
<feature type="transmembrane region" description="Helical" evidence="1">
    <location>
        <begin position="120"/>
        <end position="137"/>
    </location>
</feature>
<keyword evidence="1" id="KW-1133">Transmembrane helix</keyword>
<dbReference type="InterPro" id="IPR017900">
    <property type="entry name" value="4Fe4S_Fe_S_CS"/>
</dbReference>
<dbReference type="PROSITE" id="PS00198">
    <property type="entry name" value="4FE4S_FER_1"/>
    <property type="match status" value="1"/>
</dbReference>
<sequence>FFYVLWPKWKVFKQVPYEDRFNNPIKRLWNTIRIAIFQTKMFKETKSGWMHALIFWGFFILLARALWFFFIGFFPAVELGVGGVETLYALIKDIVIFFVTLAASYALYRRLVIRPERLTLSRDGIVILILILLIMISDTLFDAGWQARNPQASLSGIWVGSLIAPMLNILGADAVVHLHNLAYWTHVICILYFLTLLPGSKHLHIITAIPNVFFSQVSAGGNELHRIAFENKEQESYGVSKIGELSWKKLLDLHSCTECGRCDVACPA</sequence>
<gene>
    <name evidence="3" type="ORF">METZ01_LOCUS426844</name>
</gene>
<feature type="transmembrane region" description="Helical" evidence="1">
    <location>
        <begin position="86"/>
        <end position="108"/>
    </location>
</feature>
<keyword evidence="1" id="KW-0812">Transmembrane</keyword>
<evidence type="ECO:0000256" key="1">
    <source>
        <dbReference type="SAM" id="Phobius"/>
    </source>
</evidence>
<dbReference type="EMBL" id="UINC01170110">
    <property type="protein sequence ID" value="SVD73990.1"/>
    <property type="molecule type" value="Genomic_DNA"/>
</dbReference>
<dbReference type="PROSITE" id="PS51379">
    <property type="entry name" value="4FE4S_FER_2"/>
    <property type="match status" value="1"/>
</dbReference>
<dbReference type="SUPFAM" id="SSF103501">
    <property type="entry name" value="Respiratory nitrate reductase 1 gamma chain"/>
    <property type="match status" value="1"/>
</dbReference>
<protein>
    <recommendedName>
        <fullName evidence="2">4Fe-4S ferredoxin-type domain-containing protein</fullName>
    </recommendedName>
</protein>
<organism evidence="3">
    <name type="scientific">marine metagenome</name>
    <dbReference type="NCBI Taxonomy" id="408172"/>
    <lineage>
        <taxon>unclassified sequences</taxon>
        <taxon>metagenomes</taxon>
        <taxon>ecological metagenomes</taxon>
    </lineage>
</organism>
<dbReference type="InterPro" id="IPR009051">
    <property type="entry name" value="Helical_ferredxn"/>
</dbReference>
<dbReference type="Gene3D" id="1.20.950.20">
    <property type="entry name" value="Transmembrane di-heme cytochromes, Chain C"/>
    <property type="match status" value="1"/>
</dbReference>
<accession>A0A382XT17</accession>
<keyword evidence="1" id="KW-0472">Membrane</keyword>
<proteinExistence type="predicted"/>
<evidence type="ECO:0000313" key="3">
    <source>
        <dbReference type="EMBL" id="SVD73990.1"/>
    </source>
</evidence>
<dbReference type="SUPFAM" id="SSF46548">
    <property type="entry name" value="alpha-helical ferredoxin"/>
    <property type="match status" value="1"/>
</dbReference>
<feature type="transmembrane region" description="Helical" evidence="1">
    <location>
        <begin position="157"/>
        <end position="176"/>
    </location>
</feature>
<feature type="non-terminal residue" evidence="3">
    <location>
        <position position="1"/>
    </location>
</feature>
<dbReference type="InterPro" id="IPR017896">
    <property type="entry name" value="4Fe4S_Fe-S-bd"/>
</dbReference>